<protein>
    <submittedName>
        <fullName evidence="8">Acetyltransferase</fullName>
    </submittedName>
</protein>
<accession>A0A937JZK4</accession>
<dbReference type="InterPro" id="IPR041561">
    <property type="entry name" value="PglD_N"/>
</dbReference>
<dbReference type="CDD" id="cd03360">
    <property type="entry name" value="LbH_AT_putative"/>
    <property type="match status" value="1"/>
</dbReference>
<dbReference type="InterPro" id="IPR001451">
    <property type="entry name" value="Hexapep"/>
</dbReference>
<name>A0A937JZK4_9BACT</name>
<dbReference type="RefSeq" id="WP_202243052.1">
    <property type="nucleotide sequence ID" value="NZ_JAESIY010000002.1"/>
</dbReference>
<dbReference type="InterPro" id="IPR020019">
    <property type="entry name" value="AcTrfase_PglD-like"/>
</dbReference>
<feature type="site" description="Increases basicity of active site His" evidence="5">
    <location>
        <position position="133"/>
    </location>
</feature>
<dbReference type="SUPFAM" id="SSF51161">
    <property type="entry name" value="Trimeric LpxA-like enzymes"/>
    <property type="match status" value="1"/>
</dbReference>
<feature type="domain" description="PglD N-terminal" evidence="7">
    <location>
        <begin position="3"/>
        <end position="70"/>
    </location>
</feature>
<keyword evidence="2" id="KW-0808">Transferase</keyword>
<evidence type="ECO:0000313" key="9">
    <source>
        <dbReference type="Proteomes" id="UP000659388"/>
    </source>
</evidence>
<evidence type="ECO:0000256" key="4">
    <source>
        <dbReference type="ARBA" id="ARBA00023315"/>
    </source>
</evidence>
<evidence type="ECO:0000256" key="2">
    <source>
        <dbReference type="ARBA" id="ARBA00022679"/>
    </source>
</evidence>
<organism evidence="8 9">
    <name type="scientific">Fulvivirga sediminis</name>
    <dbReference type="NCBI Taxonomy" id="2803949"/>
    <lineage>
        <taxon>Bacteria</taxon>
        <taxon>Pseudomonadati</taxon>
        <taxon>Bacteroidota</taxon>
        <taxon>Cytophagia</taxon>
        <taxon>Cytophagales</taxon>
        <taxon>Fulvivirgaceae</taxon>
        <taxon>Fulvivirga</taxon>
    </lineage>
</organism>
<dbReference type="Proteomes" id="UP000659388">
    <property type="component" value="Unassembled WGS sequence"/>
</dbReference>
<feature type="binding site" evidence="6">
    <location>
        <position position="64"/>
    </location>
    <ligand>
        <name>substrate</name>
    </ligand>
</feature>
<proteinExistence type="inferred from homology"/>
<dbReference type="NCBIfam" id="TIGR03570">
    <property type="entry name" value="NeuD_NnaD"/>
    <property type="match status" value="1"/>
</dbReference>
<dbReference type="Gene3D" id="3.40.50.20">
    <property type="match status" value="1"/>
</dbReference>
<dbReference type="GO" id="GO:0016746">
    <property type="term" value="F:acyltransferase activity"/>
    <property type="evidence" value="ECO:0007669"/>
    <property type="project" value="UniProtKB-KW"/>
</dbReference>
<comment type="caution">
    <text evidence="8">The sequence shown here is derived from an EMBL/GenBank/DDBJ whole genome shotgun (WGS) entry which is preliminary data.</text>
</comment>
<dbReference type="EMBL" id="JAESIY010000002">
    <property type="protein sequence ID" value="MBL3655375.1"/>
    <property type="molecule type" value="Genomic_DNA"/>
</dbReference>
<dbReference type="InterPro" id="IPR050179">
    <property type="entry name" value="Trans_hexapeptide_repeat"/>
</dbReference>
<gene>
    <name evidence="8" type="ORF">JL102_04485</name>
</gene>
<sequence length="204" mass="21279">MKKIAIYGAGGLGREVLTIINAINSEEATWDFIGFFDDSAPNVLGGINELNNWKEPLSLIIAIGNPSVKKGLETHIENDFIDYATLLHPRAILADDNIEVGKGSVLGAGAILTTNIEIGDHVLVNLNVTIGHDCQIGSFCSIMPGANISGQVTLDEAVLVGSGANILNGIMVGRKAKVGSGATVTKNVPSKITVVGVPAKPIQK</sequence>
<keyword evidence="3" id="KW-0677">Repeat</keyword>
<reference evidence="8" key="1">
    <citation type="submission" date="2021-01" db="EMBL/GenBank/DDBJ databases">
        <title>Fulvivirga kasyanovii gen. nov., sp nov., a novel member of the phylum Bacteroidetes isolated from seawater in a mussel farm.</title>
        <authorList>
            <person name="Zhao L.-H."/>
            <person name="Wang Z.-J."/>
        </authorList>
    </citation>
    <scope>NUCLEOTIDE SEQUENCE</scope>
    <source>
        <strain evidence="8">2943</strain>
    </source>
</reference>
<dbReference type="PANTHER" id="PTHR43300">
    <property type="entry name" value="ACETYLTRANSFERASE"/>
    <property type="match status" value="1"/>
</dbReference>
<keyword evidence="4" id="KW-0012">Acyltransferase</keyword>
<dbReference type="InterPro" id="IPR018357">
    <property type="entry name" value="Hexapep_transf_CS"/>
</dbReference>
<evidence type="ECO:0000256" key="1">
    <source>
        <dbReference type="ARBA" id="ARBA00007274"/>
    </source>
</evidence>
<evidence type="ECO:0000313" key="8">
    <source>
        <dbReference type="EMBL" id="MBL3655375.1"/>
    </source>
</evidence>
<evidence type="ECO:0000256" key="5">
    <source>
        <dbReference type="PIRSR" id="PIRSR620019-1"/>
    </source>
</evidence>
<dbReference type="Pfam" id="PF14602">
    <property type="entry name" value="Hexapep_2"/>
    <property type="match status" value="2"/>
</dbReference>
<evidence type="ECO:0000259" key="7">
    <source>
        <dbReference type="Pfam" id="PF17836"/>
    </source>
</evidence>
<dbReference type="PROSITE" id="PS00101">
    <property type="entry name" value="HEXAPEP_TRANSFERASES"/>
    <property type="match status" value="1"/>
</dbReference>
<dbReference type="Pfam" id="PF17836">
    <property type="entry name" value="PglD_N"/>
    <property type="match status" value="1"/>
</dbReference>
<feature type="active site" description="Proton acceptor" evidence="5">
    <location>
        <position position="132"/>
    </location>
</feature>
<dbReference type="AlphaFoldDB" id="A0A937JZK4"/>
<evidence type="ECO:0000256" key="3">
    <source>
        <dbReference type="ARBA" id="ARBA00022737"/>
    </source>
</evidence>
<keyword evidence="9" id="KW-1185">Reference proteome</keyword>
<dbReference type="Gene3D" id="2.160.10.10">
    <property type="entry name" value="Hexapeptide repeat proteins"/>
    <property type="match status" value="1"/>
</dbReference>
<comment type="similarity">
    <text evidence="1">Belongs to the transferase hexapeptide repeat family.</text>
</comment>
<dbReference type="InterPro" id="IPR011004">
    <property type="entry name" value="Trimer_LpxA-like_sf"/>
</dbReference>
<evidence type="ECO:0000256" key="6">
    <source>
        <dbReference type="PIRSR" id="PIRSR620019-2"/>
    </source>
</evidence>
<dbReference type="PANTHER" id="PTHR43300:SF7">
    <property type="entry name" value="UDP-N-ACETYLBACILLOSAMINE N-ACETYLTRANSFERASE"/>
    <property type="match status" value="1"/>
</dbReference>